<evidence type="ECO:0000256" key="1">
    <source>
        <dbReference type="ARBA" id="ARBA00001974"/>
    </source>
</evidence>
<organism evidence="7 8">
    <name type="scientific">Peptococcus niger</name>
    <dbReference type="NCBI Taxonomy" id="2741"/>
    <lineage>
        <taxon>Bacteria</taxon>
        <taxon>Bacillati</taxon>
        <taxon>Bacillota</taxon>
        <taxon>Clostridia</taxon>
        <taxon>Eubacteriales</taxon>
        <taxon>Peptococcaceae</taxon>
        <taxon>Peptococcus</taxon>
    </lineage>
</organism>
<dbReference type="Proteomes" id="UP000198995">
    <property type="component" value="Unassembled WGS sequence"/>
</dbReference>
<evidence type="ECO:0000313" key="8">
    <source>
        <dbReference type="Proteomes" id="UP000198995"/>
    </source>
</evidence>
<dbReference type="Gene3D" id="3.50.50.60">
    <property type="entry name" value="FAD/NAD(P)-binding domain"/>
    <property type="match status" value="1"/>
</dbReference>
<evidence type="ECO:0000256" key="5">
    <source>
        <dbReference type="ARBA" id="ARBA00023002"/>
    </source>
</evidence>
<dbReference type="SUPFAM" id="SSF51905">
    <property type="entry name" value="FAD/NAD(P)-binding domain"/>
    <property type="match status" value="1"/>
</dbReference>
<sequence>MSEEKFDVIVIGGGLAGLSAAYRLAKAEKEVLVIEKGPHCGAKNVSGGRIYTYALDALMGDEWKGKAPLERQISREMLMLMNDDDAMTIDTSVSTQSGQSYSVLRNHFDKWLADQCEEAGAMVIGGSTVTDLIRRDGKVCGVVVGEEELEADLIIDAEGVNPLVAERSGVIAPIKLENIAVAAKYVIRLDEKTINDRFGLTGDEGAAMLGMGSANKGVFGGLFLYTNKDSISIGLVQDSKTWKEHHNHLPDAIEDLKEHPIIGKYLDGGEVVEYTAHLIPEGGFDSFSEFCGDGILVAGDAAGLCMNRGYTVRGMDYAIMSGIAAAETALNALEKGIFTKDFLKSYEHRLQKTVLDDFKTLRKGHEYMAGSKNLFTVYPNMALNVMHSLYNVDGKPAQSLMNTVRKDLKGVSLVGIAKDLLKGVRSL</sequence>
<comment type="similarity">
    <text evidence="2">Belongs to the ETF-QO/FixC family.</text>
</comment>
<dbReference type="Pfam" id="PF12831">
    <property type="entry name" value="FAD_oxidored"/>
    <property type="match status" value="1"/>
</dbReference>
<proteinExistence type="inferred from homology"/>
<dbReference type="InterPro" id="IPR059103">
    <property type="entry name" value="FixC-like_C"/>
</dbReference>
<keyword evidence="4" id="KW-0274">FAD</keyword>
<dbReference type="Pfam" id="PF26311">
    <property type="entry name" value="ETF-QO_FixC_C"/>
    <property type="match status" value="1"/>
</dbReference>
<dbReference type="RefSeq" id="WP_091791306.1">
    <property type="nucleotide sequence ID" value="NZ_FNAF01000003.1"/>
</dbReference>
<evidence type="ECO:0000256" key="3">
    <source>
        <dbReference type="ARBA" id="ARBA00022630"/>
    </source>
</evidence>
<dbReference type="PANTHER" id="PTHR43624">
    <property type="entry name" value="ELECTRON TRANSFER FLAVOPROTEIN-QUINONE OXIDOREDUCTASE YDIS-RELATED"/>
    <property type="match status" value="1"/>
</dbReference>
<dbReference type="InterPro" id="IPR039651">
    <property type="entry name" value="FixC-like"/>
</dbReference>
<dbReference type="STRING" id="2741.SAMN04489866_10332"/>
<dbReference type="InterPro" id="IPR036188">
    <property type="entry name" value="FAD/NAD-bd_sf"/>
</dbReference>
<accession>A0A1G6UG24</accession>
<feature type="domain" description="FixC-like C-terminal" evidence="6">
    <location>
        <begin position="366"/>
        <end position="426"/>
    </location>
</feature>
<dbReference type="GO" id="GO:0016491">
    <property type="term" value="F:oxidoreductase activity"/>
    <property type="evidence" value="ECO:0007669"/>
    <property type="project" value="UniProtKB-KW"/>
</dbReference>
<dbReference type="AlphaFoldDB" id="A0A1G6UG24"/>
<dbReference type="EMBL" id="FNAF01000003">
    <property type="protein sequence ID" value="SDD39547.1"/>
    <property type="molecule type" value="Genomic_DNA"/>
</dbReference>
<dbReference type="OrthoDB" id="9806565at2"/>
<gene>
    <name evidence="7" type="ORF">SAMN04489866_10332</name>
</gene>
<reference evidence="7 8" key="1">
    <citation type="submission" date="2016-10" db="EMBL/GenBank/DDBJ databases">
        <authorList>
            <person name="de Groot N.N."/>
        </authorList>
    </citation>
    <scope>NUCLEOTIDE SEQUENCE [LARGE SCALE GENOMIC DNA]</scope>
    <source>
        <strain evidence="7 8">DSM 20475</strain>
    </source>
</reference>
<evidence type="ECO:0000256" key="2">
    <source>
        <dbReference type="ARBA" id="ARBA00006796"/>
    </source>
</evidence>
<evidence type="ECO:0000256" key="4">
    <source>
        <dbReference type="ARBA" id="ARBA00022827"/>
    </source>
</evidence>
<dbReference type="PRINTS" id="PR00420">
    <property type="entry name" value="RNGMNOXGNASE"/>
</dbReference>
<dbReference type="PANTHER" id="PTHR43624:SF2">
    <property type="entry name" value="ELECTRON TRANSFER FLAVOPROTEIN-QUINONE OXIDOREDUCTASE YDIS-RELATED"/>
    <property type="match status" value="1"/>
</dbReference>
<dbReference type="SUPFAM" id="SSF54373">
    <property type="entry name" value="FAD-linked reductases, C-terminal domain"/>
    <property type="match status" value="1"/>
</dbReference>
<keyword evidence="5" id="KW-0560">Oxidoreductase</keyword>
<keyword evidence="8" id="KW-1185">Reference proteome</keyword>
<evidence type="ECO:0000313" key="7">
    <source>
        <dbReference type="EMBL" id="SDD39547.1"/>
    </source>
</evidence>
<keyword evidence="3" id="KW-0285">Flavoprotein</keyword>
<name>A0A1G6UG24_PEPNI</name>
<protein>
    <submittedName>
        <fullName evidence="7">Electron transfer flavoprotein-quinone oxidoreductase</fullName>
    </submittedName>
</protein>
<comment type="cofactor">
    <cofactor evidence="1">
        <name>FAD</name>
        <dbReference type="ChEBI" id="CHEBI:57692"/>
    </cofactor>
</comment>
<evidence type="ECO:0000259" key="6">
    <source>
        <dbReference type="Pfam" id="PF26311"/>
    </source>
</evidence>